<reference evidence="5" key="1">
    <citation type="submission" date="2019-03" db="EMBL/GenBank/DDBJ databases">
        <title>Lake Tanganyika Metagenome-Assembled Genomes (MAGs).</title>
        <authorList>
            <person name="Tran P."/>
        </authorList>
    </citation>
    <scope>NUCLEOTIDE SEQUENCE</scope>
    <source>
        <strain evidence="5">K_DeepCast_65m_m2_066</strain>
    </source>
</reference>
<dbReference type="Proteomes" id="UP000712673">
    <property type="component" value="Unassembled WGS sequence"/>
</dbReference>
<proteinExistence type="inferred from homology"/>
<comment type="similarity">
    <text evidence="1">Belongs to the P-Pant transferase superfamily. Gsp/Sfp/HetI/AcpT family.</text>
</comment>
<dbReference type="AlphaFoldDB" id="A0A937VZW1"/>
<evidence type="ECO:0000313" key="5">
    <source>
        <dbReference type="EMBL" id="MBM3223643.1"/>
    </source>
</evidence>
<dbReference type="Pfam" id="PF01648">
    <property type="entry name" value="ACPS"/>
    <property type="match status" value="1"/>
</dbReference>
<name>A0A937VZW1_UNCTE</name>
<dbReference type="InterPro" id="IPR008278">
    <property type="entry name" value="4-PPantetheinyl_Trfase_dom"/>
</dbReference>
<gene>
    <name evidence="5" type="ORF">FJZ47_07575</name>
</gene>
<evidence type="ECO:0000313" key="6">
    <source>
        <dbReference type="Proteomes" id="UP000712673"/>
    </source>
</evidence>
<dbReference type="Gene3D" id="3.90.470.20">
    <property type="entry name" value="4'-phosphopantetheinyl transferase domain"/>
    <property type="match status" value="2"/>
</dbReference>
<dbReference type="InterPro" id="IPR055066">
    <property type="entry name" value="AASDHPPT_N"/>
</dbReference>
<dbReference type="PANTHER" id="PTHR12215:SF10">
    <property type="entry name" value="L-AMINOADIPATE-SEMIALDEHYDE DEHYDROGENASE-PHOSPHOPANTETHEINYL TRANSFERASE"/>
    <property type="match status" value="1"/>
</dbReference>
<dbReference type="Pfam" id="PF22624">
    <property type="entry name" value="AASDHPPT_N"/>
    <property type="match status" value="1"/>
</dbReference>
<dbReference type="PANTHER" id="PTHR12215">
    <property type="entry name" value="PHOSPHOPANTETHEINE TRANSFERASE"/>
    <property type="match status" value="1"/>
</dbReference>
<accession>A0A937VZW1</accession>
<dbReference type="InterPro" id="IPR037143">
    <property type="entry name" value="4-PPantetheinyl_Trfase_dom_sf"/>
</dbReference>
<dbReference type="InterPro" id="IPR050559">
    <property type="entry name" value="P-Pant_transferase_sf"/>
</dbReference>
<feature type="domain" description="4'-phosphopantetheinyl transferase" evidence="3">
    <location>
        <begin position="126"/>
        <end position="209"/>
    </location>
</feature>
<protein>
    <submittedName>
        <fullName evidence="5">4'-phosphopantetheinyl transferase superfamily protein</fullName>
    </submittedName>
</protein>
<evidence type="ECO:0000259" key="3">
    <source>
        <dbReference type="Pfam" id="PF01648"/>
    </source>
</evidence>
<keyword evidence="2 5" id="KW-0808">Transferase</keyword>
<evidence type="ECO:0000256" key="2">
    <source>
        <dbReference type="ARBA" id="ARBA00022679"/>
    </source>
</evidence>
<dbReference type="GO" id="GO:0005829">
    <property type="term" value="C:cytosol"/>
    <property type="evidence" value="ECO:0007669"/>
    <property type="project" value="TreeGrafter"/>
</dbReference>
<feature type="domain" description="4'-phosphopantetheinyl transferase N-terminal" evidence="4">
    <location>
        <begin position="33"/>
        <end position="120"/>
    </location>
</feature>
<dbReference type="GO" id="GO:0000287">
    <property type="term" value="F:magnesium ion binding"/>
    <property type="evidence" value="ECO:0007669"/>
    <property type="project" value="InterPro"/>
</dbReference>
<comment type="caution">
    <text evidence="5">The sequence shown here is derived from an EMBL/GenBank/DDBJ whole genome shotgun (WGS) entry which is preliminary data.</text>
</comment>
<sequence length="256" mass="28407">MSGAPTTWCPAPAVPRLAHNAVHIWRAPLAGTAAQIHWLWSLLSADERQRAARFVFPQDRDHFVMARGLLRVLLGHYCQQAPQQLCFTYGPQGKPALVIDTAAETLAFNVSHSHGLAVYALTWERAIGVDVERIRPQVAHESIAEHFFSPREVAVLRALPPAMQAEAFFACWTRKEAFIKARGEGLSLPLHQFDVALAPDASAALLWTAWDPHEAARWGMRDLDAAPHYRAAVVVAGHDWHLTCYETPAAYLPTLC</sequence>
<dbReference type="GO" id="GO:0008897">
    <property type="term" value="F:holo-[acyl-carrier-protein] synthase activity"/>
    <property type="evidence" value="ECO:0007669"/>
    <property type="project" value="InterPro"/>
</dbReference>
<dbReference type="EMBL" id="VGLS01000175">
    <property type="protein sequence ID" value="MBM3223643.1"/>
    <property type="molecule type" value="Genomic_DNA"/>
</dbReference>
<dbReference type="SUPFAM" id="SSF56214">
    <property type="entry name" value="4'-phosphopantetheinyl transferase"/>
    <property type="match status" value="2"/>
</dbReference>
<evidence type="ECO:0000256" key="1">
    <source>
        <dbReference type="ARBA" id="ARBA00010990"/>
    </source>
</evidence>
<dbReference type="GO" id="GO:0019878">
    <property type="term" value="P:lysine biosynthetic process via aminoadipic acid"/>
    <property type="evidence" value="ECO:0007669"/>
    <property type="project" value="TreeGrafter"/>
</dbReference>
<evidence type="ECO:0000259" key="4">
    <source>
        <dbReference type="Pfam" id="PF22624"/>
    </source>
</evidence>
<organism evidence="5 6">
    <name type="scientific">Tectimicrobiota bacterium</name>
    <dbReference type="NCBI Taxonomy" id="2528274"/>
    <lineage>
        <taxon>Bacteria</taxon>
        <taxon>Pseudomonadati</taxon>
        <taxon>Nitrospinota/Tectimicrobiota group</taxon>
        <taxon>Candidatus Tectimicrobiota</taxon>
    </lineage>
</organism>